<evidence type="ECO:0000256" key="11">
    <source>
        <dbReference type="SAM" id="SignalP"/>
    </source>
</evidence>
<dbReference type="PRINTS" id="PR01023">
    <property type="entry name" value="NAFLGMOTY"/>
</dbReference>
<dbReference type="InterPro" id="IPR006665">
    <property type="entry name" value="OmpA-like"/>
</dbReference>
<dbReference type="InterPro" id="IPR011250">
    <property type="entry name" value="OMP/PagP_B-barrel"/>
</dbReference>
<name>A0ABU1UYB3_9GAMM</name>
<dbReference type="CDD" id="cd07185">
    <property type="entry name" value="OmpA_C-like"/>
    <property type="match status" value="1"/>
</dbReference>
<comment type="similarity">
    <text evidence="2">Belongs to the outer membrane OOP (TC 1.B.6) superfamily. OmpA family.</text>
</comment>
<dbReference type="Gene3D" id="3.30.1330.60">
    <property type="entry name" value="OmpA-like domain"/>
    <property type="match status" value="1"/>
</dbReference>
<sequence>MKFIKASGMLGLISLTAIISSVTQADDAGWYMGANIGQSTADIDNDRITGNLLDGGFSEIMIENDDRDTGYKLFGGYQLNRNFALEGGYFDLGEFSYTATTMPAGTLDGHMKLRGINLDLLGFIPFSEKFSAFGRVGANYAEAKDHFSGTGAVNVLSPRADERDTNLKLGAGVQYVFTDALAMRIEAERYRINDAVGNKGDIDLVSIGLVYRFGVKSAPIAVVQKPEPVRTPVAPTPPAPRTEKYTLSANELFTFDSSAVRQPQAKLDEIATALKGDGSPDEIVIVGYTDRLGSDDYNQKLSERRAIAVKDYLMNKGIESSRLRAEGRGEADPVVMCDEQNKAALISCLSPNRRVEIEKMTIVREVTP</sequence>
<evidence type="ECO:0000256" key="3">
    <source>
        <dbReference type="ARBA" id="ARBA00022448"/>
    </source>
</evidence>
<dbReference type="RefSeq" id="WP_310072135.1">
    <property type="nucleotide sequence ID" value="NZ_JAVDVX010000003.1"/>
</dbReference>
<evidence type="ECO:0000256" key="1">
    <source>
        <dbReference type="ARBA" id="ARBA00004571"/>
    </source>
</evidence>
<keyword evidence="14" id="KW-1185">Reference proteome</keyword>
<dbReference type="InterPro" id="IPR006664">
    <property type="entry name" value="OMP_bac"/>
</dbReference>
<dbReference type="PANTHER" id="PTHR30329">
    <property type="entry name" value="STATOR ELEMENT OF FLAGELLAR MOTOR COMPLEX"/>
    <property type="match status" value="1"/>
</dbReference>
<organism evidence="13 14">
    <name type="scientific">Cellvibrio fibrivorans</name>
    <dbReference type="NCBI Taxonomy" id="126350"/>
    <lineage>
        <taxon>Bacteria</taxon>
        <taxon>Pseudomonadati</taxon>
        <taxon>Pseudomonadota</taxon>
        <taxon>Gammaproteobacteria</taxon>
        <taxon>Cellvibrionales</taxon>
        <taxon>Cellvibrionaceae</taxon>
        <taxon>Cellvibrio</taxon>
    </lineage>
</organism>
<evidence type="ECO:0000256" key="8">
    <source>
        <dbReference type="ARBA" id="ARBA00023136"/>
    </source>
</evidence>
<evidence type="ECO:0000313" key="13">
    <source>
        <dbReference type="EMBL" id="MDR7090088.1"/>
    </source>
</evidence>
<evidence type="ECO:0000256" key="7">
    <source>
        <dbReference type="ARBA" id="ARBA00023114"/>
    </source>
</evidence>
<dbReference type="PROSITE" id="PS51123">
    <property type="entry name" value="OMPA_2"/>
    <property type="match status" value="1"/>
</dbReference>
<keyword evidence="8 10" id="KW-0472">Membrane</keyword>
<evidence type="ECO:0000256" key="10">
    <source>
        <dbReference type="PROSITE-ProRule" id="PRU00473"/>
    </source>
</evidence>
<dbReference type="InterPro" id="IPR000498">
    <property type="entry name" value="OmpA-like_TM_dom"/>
</dbReference>
<dbReference type="SUPFAM" id="SSF56925">
    <property type="entry name" value="OMPA-like"/>
    <property type="match status" value="1"/>
</dbReference>
<dbReference type="EMBL" id="JAVDVX010000003">
    <property type="protein sequence ID" value="MDR7090088.1"/>
    <property type="molecule type" value="Genomic_DNA"/>
</dbReference>
<gene>
    <name evidence="13" type="ORF">J2X05_002110</name>
</gene>
<keyword evidence="4" id="KW-1134">Transmembrane beta strand</keyword>
<keyword evidence="6" id="KW-0406">Ion transport</keyword>
<feature type="chain" id="PRO_5046314509" evidence="11">
    <location>
        <begin position="26"/>
        <end position="368"/>
    </location>
</feature>
<reference evidence="13 14" key="1">
    <citation type="submission" date="2023-07" db="EMBL/GenBank/DDBJ databases">
        <title>Sorghum-associated microbial communities from plants grown in Nebraska, USA.</title>
        <authorList>
            <person name="Schachtman D."/>
        </authorList>
    </citation>
    <scope>NUCLEOTIDE SEQUENCE [LARGE SCALE GENOMIC DNA]</scope>
    <source>
        <strain evidence="13 14">BE190</strain>
    </source>
</reference>
<accession>A0ABU1UYB3</accession>
<dbReference type="Proteomes" id="UP001253595">
    <property type="component" value="Unassembled WGS sequence"/>
</dbReference>
<evidence type="ECO:0000256" key="4">
    <source>
        <dbReference type="ARBA" id="ARBA00022452"/>
    </source>
</evidence>
<proteinExistence type="inferred from homology"/>
<evidence type="ECO:0000256" key="5">
    <source>
        <dbReference type="ARBA" id="ARBA00022692"/>
    </source>
</evidence>
<protein>
    <submittedName>
        <fullName evidence="13">OOP family OmpA-OmpF porin</fullName>
    </submittedName>
</protein>
<feature type="domain" description="OmpA-like" evidence="12">
    <location>
        <begin position="241"/>
        <end position="363"/>
    </location>
</feature>
<dbReference type="PROSITE" id="PS01068">
    <property type="entry name" value="OMPA_1"/>
    <property type="match status" value="1"/>
</dbReference>
<feature type="signal peptide" evidence="11">
    <location>
        <begin position="1"/>
        <end position="25"/>
    </location>
</feature>
<evidence type="ECO:0000259" key="12">
    <source>
        <dbReference type="PROSITE" id="PS51123"/>
    </source>
</evidence>
<keyword evidence="3" id="KW-0813">Transport</keyword>
<dbReference type="Pfam" id="PF01389">
    <property type="entry name" value="OmpA_membrane"/>
    <property type="match status" value="1"/>
</dbReference>
<keyword evidence="5" id="KW-0812">Transmembrane</keyword>
<evidence type="ECO:0000256" key="9">
    <source>
        <dbReference type="ARBA" id="ARBA00023237"/>
    </source>
</evidence>
<evidence type="ECO:0000313" key="14">
    <source>
        <dbReference type="Proteomes" id="UP001253595"/>
    </source>
</evidence>
<keyword evidence="9" id="KW-0998">Cell outer membrane</keyword>
<dbReference type="InterPro" id="IPR006690">
    <property type="entry name" value="OMPA-like_CS"/>
</dbReference>
<evidence type="ECO:0000256" key="2">
    <source>
        <dbReference type="ARBA" id="ARBA00005710"/>
    </source>
</evidence>
<dbReference type="PANTHER" id="PTHR30329:SF21">
    <property type="entry name" value="LIPOPROTEIN YIAD-RELATED"/>
    <property type="match status" value="1"/>
</dbReference>
<dbReference type="InterPro" id="IPR050330">
    <property type="entry name" value="Bact_OuterMem_StrucFunc"/>
</dbReference>
<dbReference type="Pfam" id="PF00691">
    <property type="entry name" value="OmpA"/>
    <property type="match status" value="1"/>
</dbReference>
<evidence type="ECO:0000256" key="6">
    <source>
        <dbReference type="ARBA" id="ARBA00023065"/>
    </source>
</evidence>
<dbReference type="Gene3D" id="2.40.160.20">
    <property type="match status" value="1"/>
</dbReference>
<keyword evidence="11" id="KW-0732">Signal</keyword>
<dbReference type="PRINTS" id="PR01021">
    <property type="entry name" value="OMPADOMAIN"/>
</dbReference>
<keyword evidence="7" id="KW-0626">Porin</keyword>
<comment type="caution">
    <text evidence="13">The sequence shown here is derived from an EMBL/GenBank/DDBJ whole genome shotgun (WGS) entry which is preliminary data.</text>
</comment>
<dbReference type="SUPFAM" id="SSF103088">
    <property type="entry name" value="OmpA-like"/>
    <property type="match status" value="1"/>
</dbReference>
<comment type="subcellular location">
    <subcellularLocation>
        <location evidence="1">Cell outer membrane</location>
        <topology evidence="1">Multi-pass membrane protein</topology>
    </subcellularLocation>
</comment>
<dbReference type="InterPro" id="IPR036737">
    <property type="entry name" value="OmpA-like_sf"/>
</dbReference>